<name>A0A0V1G741_9BILA</name>
<evidence type="ECO:0000256" key="1">
    <source>
        <dbReference type="SAM" id="Phobius"/>
    </source>
</evidence>
<keyword evidence="1" id="KW-0472">Membrane</keyword>
<keyword evidence="1" id="KW-1133">Transmembrane helix</keyword>
<evidence type="ECO:0000313" key="3">
    <source>
        <dbReference type="Proteomes" id="UP000055024"/>
    </source>
</evidence>
<feature type="transmembrane region" description="Helical" evidence="1">
    <location>
        <begin position="29"/>
        <end position="47"/>
    </location>
</feature>
<keyword evidence="3" id="KW-1185">Reference proteome</keyword>
<accession>A0A0V1G741</accession>
<dbReference type="EMBL" id="JYDP01005575">
    <property type="protein sequence ID" value="KRY94102.1"/>
    <property type="molecule type" value="Genomic_DNA"/>
</dbReference>
<gene>
    <name evidence="2" type="ORF">T11_12178</name>
</gene>
<proteinExistence type="predicted"/>
<organism evidence="2 3">
    <name type="scientific">Trichinella zimbabwensis</name>
    <dbReference type="NCBI Taxonomy" id="268475"/>
    <lineage>
        <taxon>Eukaryota</taxon>
        <taxon>Metazoa</taxon>
        <taxon>Ecdysozoa</taxon>
        <taxon>Nematoda</taxon>
        <taxon>Enoplea</taxon>
        <taxon>Dorylaimia</taxon>
        <taxon>Trichinellida</taxon>
        <taxon>Trichinellidae</taxon>
        <taxon>Trichinella</taxon>
    </lineage>
</organism>
<comment type="caution">
    <text evidence="2">The sequence shown here is derived from an EMBL/GenBank/DDBJ whole genome shotgun (WGS) entry which is preliminary data.</text>
</comment>
<protein>
    <submittedName>
        <fullName evidence="2">Uncharacterized protein</fullName>
    </submittedName>
</protein>
<dbReference type="AlphaFoldDB" id="A0A0V1G741"/>
<evidence type="ECO:0000313" key="2">
    <source>
        <dbReference type="EMBL" id="KRY94102.1"/>
    </source>
</evidence>
<keyword evidence="1" id="KW-0812">Transmembrane</keyword>
<sequence>MVFNIYTKPTPLLTNTQVAIHNTKLCERFYVKVFSITVTSVIVYISIY</sequence>
<dbReference type="Proteomes" id="UP000055024">
    <property type="component" value="Unassembled WGS sequence"/>
</dbReference>
<reference evidence="2 3" key="1">
    <citation type="submission" date="2015-01" db="EMBL/GenBank/DDBJ databases">
        <title>Evolution of Trichinella species and genotypes.</title>
        <authorList>
            <person name="Korhonen P.K."/>
            <person name="Edoardo P."/>
            <person name="Giuseppe L.R."/>
            <person name="Gasser R.B."/>
        </authorList>
    </citation>
    <scope>NUCLEOTIDE SEQUENCE [LARGE SCALE GENOMIC DNA]</scope>
    <source>
        <strain evidence="2">ISS1029</strain>
    </source>
</reference>